<name>X0ZT42_9ZZZZ</name>
<comment type="caution">
    <text evidence="1">The sequence shown here is derived from an EMBL/GenBank/DDBJ whole genome shotgun (WGS) entry which is preliminary data.</text>
</comment>
<gene>
    <name evidence="1" type="ORF">S01H4_10317</name>
</gene>
<evidence type="ECO:0000313" key="1">
    <source>
        <dbReference type="EMBL" id="GAG63598.1"/>
    </source>
</evidence>
<protein>
    <submittedName>
        <fullName evidence="1">Uncharacterized protein</fullName>
    </submittedName>
</protein>
<sequence length="100" mass="12124">MHVSHLISLKVLETMSKSGMYIDETMKNLSQIIDLRVLKPIKRLMKKYSIPVFYVGPYPYRYPWYQKFISHDVPIFDFWDYPTKCMGVLAKYSEYRKRFN</sequence>
<reference evidence="1" key="1">
    <citation type="journal article" date="2014" name="Front. Microbiol.">
        <title>High frequency of phylogenetically diverse reductive dehalogenase-homologous genes in deep subseafloor sedimentary metagenomes.</title>
        <authorList>
            <person name="Kawai M."/>
            <person name="Futagami T."/>
            <person name="Toyoda A."/>
            <person name="Takaki Y."/>
            <person name="Nishi S."/>
            <person name="Hori S."/>
            <person name="Arai W."/>
            <person name="Tsubouchi T."/>
            <person name="Morono Y."/>
            <person name="Uchiyama I."/>
            <person name="Ito T."/>
            <person name="Fujiyama A."/>
            <person name="Inagaki F."/>
            <person name="Takami H."/>
        </authorList>
    </citation>
    <scope>NUCLEOTIDE SEQUENCE</scope>
    <source>
        <strain evidence="1">Expedition CK06-06</strain>
    </source>
</reference>
<organism evidence="1">
    <name type="scientific">marine sediment metagenome</name>
    <dbReference type="NCBI Taxonomy" id="412755"/>
    <lineage>
        <taxon>unclassified sequences</taxon>
        <taxon>metagenomes</taxon>
        <taxon>ecological metagenomes</taxon>
    </lineage>
</organism>
<accession>X0ZT42</accession>
<dbReference type="AlphaFoldDB" id="X0ZT42"/>
<proteinExistence type="predicted"/>
<dbReference type="EMBL" id="BART01003919">
    <property type="protein sequence ID" value="GAG63598.1"/>
    <property type="molecule type" value="Genomic_DNA"/>
</dbReference>